<dbReference type="Gene3D" id="3.40.50.150">
    <property type="entry name" value="Vaccinia Virus protein VP39"/>
    <property type="match status" value="1"/>
</dbReference>
<accession>B1ZZP2</accession>
<dbReference type="OrthoDB" id="292760at2"/>
<keyword evidence="2" id="KW-0808">Transferase</keyword>
<gene>
    <name evidence="2" type="ordered locus">Oter_3954</name>
</gene>
<proteinExistence type="predicted"/>
<dbReference type="STRING" id="452637.Oter_3954"/>
<dbReference type="NCBIfam" id="TIGR01444">
    <property type="entry name" value="fkbM_fam"/>
    <property type="match status" value="1"/>
</dbReference>
<sequence>MESWQQPTLAGFLERLGRYQIEFRTVIDVGASNGMWTRDVIQCFPDRDYFLVEARREHEPALQAFAATQTRTRYVICAASDEPGEVHFHAGDLFGGLAAHAAFQQHDIVVPARTLDELATTFALKPPFFLKLDTHGFEEQILAGGKTLLAQTNLAVIEAYNHQMGYGNLLFPELCAFMAERGFRCIDFFDPLYRPHDAAFWQADLAFARTDWPGFQYPHYV</sequence>
<dbReference type="Pfam" id="PF05050">
    <property type="entry name" value="Methyltransf_21"/>
    <property type="match status" value="1"/>
</dbReference>
<feature type="domain" description="Methyltransferase FkbM" evidence="1">
    <location>
        <begin position="28"/>
        <end position="185"/>
    </location>
</feature>
<organism evidence="2 3">
    <name type="scientific">Opitutus terrae (strain DSM 11246 / JCM 15787 / PB90-1)</name>
    <dbReference type="NCBI Taxonomy" id="452637"/>
    <lineage>
        <taxon>Bacteria</taxon>
        <taxon>Pseudomonadati</taxon>
        <taxon>Verrucomicrobiota</taxon>
        <taxon>Opitutia</taxon>
        <taxon>Opitutales</taxon>
        <taxon>Opitutaceae</taxon>
        <taxon>Opitutus</taxon>
    </lineage>
</organism>
<dbReference type="AlphaFoldDB" id="B1ZZP2"/>
<evidence type="ECO:0000259" key="1">
    <source>
        <dbReference type="Pfam" id="PF05050"/>
    </source>
</evidence>
<dbReference type="HOGENOM" id="CLU_068034_1_0_0"/>
<evidence type="ECO:0000313" key="3">
    <source>
        <dbReference type="Proteomes" id="UP000007013"/>
    </source>
</evidence>
<dbReference type="KEGG" id="ote:Oter_3954"/>
<dbReference type="eggNOG" id="COG2242">
    <property type="taxonomic scope" value="Bacteria"/>
</dbReference>
<evidence type="ECO:0000313" key="2">
    <source>
        <dbReference type="EMBL" id="ACB77228.1"/>
    </source>
</evidence>
<dbReference type="Proteomes" id="UP000007013">
    <property type="component" value="Chromosome"/>
</dbReference>
<dbReference type="InterPro" id="IPR053188">
    <property type="entry name" value="FkbM_Methyltransferase"/>
</dbReference>
<name>B1ZZP2_OPITP</name>
<reference evidence="2 3" key="1">
    <citation type="journal article" date="2011" name="J. Bacteriol.">
        <title>Genome sequence of the verrucomicrobium Opitutus terrae PB90-1, an abundant inhabitant of rice paddy soil ecosystems.</title>
        <authorList>
            <person name="van Passel M.W."/>
            <person name="Kant R."/>
            <person name="Palva A."/>
            <person name="Copeland A."/>
            <person name="Lucas S."/>
            <person name="Lapidus A."/>
            <person name="Glavina del Rio T."/>
            <person name="Pitluck S."/>
            <person name="Goltsman E."/>
            <person name="Clum A."/>
            <person name="Sun H."/>
            <person name="Schmutz J."/>
            <person name="Larimer F.W."/>
            <person name="Land M.L."/>
            <person name="Hauser L."/>
            <person name="Kyrpides N."/>
            <person name="Mikhailova N."/>
            <person name="Richardson P.P."/>
            <person name="Janssen P.H."/>
            <person name="de Vos W.M."/>
            <person name="Smidt H."/>
        </authorList>
    </citation>
    <scope>NUCLEOTIDE SEQUENCE [LARGE SCALE GENOMIC DNA]</scope>
    <source>
        <strain evidence="3">DSM 11246 / JCM 15787 / PB90-1</strain>
    </source>
</reference>
<keyword evidence="2" id="KW-0489">Methyltransferase</keyword>
<dbReference type="RefSeq" id="WP_012376756.1">
    <property type="nucleotide sequence ID" value="NC_010571.1"/>
</dbReference>
<protein>
    <submittedName>
        <fullName evidence="2">Methyltransferase FkbM family</fullName>
    </submittedName>
</protein>
<dbReference type="PANTHER" id="PTHR36973">
    <property type="entry name" value="SLL1456 PROTEIN-RELATED"/>
    <property type="match status" value="1"/>
</dbReference>
<dbReference type="InterPro" id="IPR029063">
    <property type="entry name" value="SAM-dependent_MTases_sf"/>
</dbReference>
<dbReference type="EMBL" id="CP001032">
    <property type="protein sequence ID" value="ACB77228.1"/>
    <property type="molecule type" value="Genomic_DNA"/>
</dbReference>
<dbReference type="SUPFAM" id="SSF53335">
    <property type="entry name" value="S-adenosyl-L-methionine-dependent methyltransferases"/>
    <property type="match status" value="1"/>
</dbReference>
<dbReference type="GO" id="GO:0008171">
    <property type="term" value="F:O-methyltransferase activity"/>
    <property type="evidence" value="ECO:0007669"/>
    <property type="project" value="TreeGrafter"/>
</dbReference>
<dbReference type="InterPro" id="IPR006342">
    <property type="entry name" value="FkbM_mtfrase"/>
</dbReference>
<dbReference type="GO" id="GO:0032259">
    <property type="term" value="P:methylation"/>
    <property type="evidence" value="ECO:0007669"/>
    <property type="project" value="UniProtKB-KW"/>
</dbReference>
<keyword evidence="3" id="KW-1185">Reference proteome</keyword>
<dbReference type="PANTHER" id="PTHR36973:SF4">
    <property type="entry name" value="NODULATION PROTEIN"/>
    <property type="match status" value="1"/>
</dbReference>